<evidence type="ECO:0008006" key="2">
    <source>
        <dbReference type="Google" id="ProtNLM"/>
    </source>
</evidence>
<accession>A0A0F8ZMP2</accession>
<name>A0A0F8ZMP2_9ZZZZ</name>
<comment type="caution">
    <text evidence="1">The sequence shown here is derived from an EMBL/GenBank/DDBJ whole genome shotgun (WGS) entry which is preliminary data.</text>
</comment>
<feature type="non-terminal residue" evidence="1">
    <location>
        <position position="82"/>
    </location>
</feature>
<gene>
    <name evidence="1" type="ORF">LCGC14_2676050</name>
</gene>
<sequence>MTSEETLKHFAYFHARVDSIRRSESGGFEVRAYIPSQEGGKMGSVFFEVSNASLAPKINQQLLVTISPTTTEAVWKSIKENP</sequence>
<dbReference type="AlphaFoldDB" id="A0A0F8ZMP2"/>
<reference evidence="1" key="1">
    <citation type="journal article" date="2015" name="Nature">
        <title>Complex archaea that bridge the gap between prokaryotes and eukaryotes.</title>
        <authorList>
            <person name="Spang A."/>
            <person name="Saw J.H."/>
            <person name="Jorgensen S.L."/>
            <person name="Zaremba-Niedzwiedzka K."/>
            <person name="Martijn J."/>
            <person name="Lind A.E."/>
            <person name="van Eijk R."/>
            <person name="Schleper C."/>
            <person name="Guy L."/>
            <person name="Ettema T.J."/>
        </authorList>
    </citation>
    <scope>NUCLEOTIDE SEQUENCE</scope>
</reference>
<proteinExistence type="predicted"/>
<dbReference type="EMBL" id="LAZR01047054">
    <property type="protein sequence ID" value="KKK95113.1"/>
    <property type="molecule type" value="Genomic_DNA"/>
</dbReference>
<evidence type="ECO:0000313" key="1">
    <source>
        <dbReference type="EMBL" id="KKK95113.1"/>
    </source>
</evidence>
<protein>
    <recommendedName>
        <fullName evidence="2">FAD-binding FR-type domain-containing protein</fullName>
    </recommendedName>
</protein>
<organism evidence="1">
    <name type="scientific">marine sediment metagenome</name>
    <dbReference type="NCBI Taxonomy" id="412755"/>
    <lineage>
        <taxon>unclassified sequences</taxon>
        <taxon>metagenomes</taxon>
        <taxon>ecological metagenomes</taxon>
    </lineage>
</organism>